<evidence type="ECO:0000256" key="2">
    <source>
        <dbReference type="SAM" id="SignalP"/>
    </source>
</evidence>
<dbReference type="Gene3D" id="3.30.60.30">
    <property type="match status" value="1"/>
</dbReference>
<organism evidence="4">
    <name type="scientific">Amphimedon queenslandica</name>
    <name type="common">Sponge</name>
    <dbReference type="NCBI Taxonomy" id="400682"/>
    <lineage>
        <taxon>Eukaryota</taxon>
        <taxon>Metazoa</taxon>
        <taxon>Porifera</taxon>
        <taxon>Demospongiae</taxon>
        <taxon>Heteroscleromorpha</taxon>
        <taxon>Haplosclerida</taxon>
        <taxon>Niphatidae</taxon>
        <taxon>Amphimedon</taxon>
    </lineage>
</organism>
<accession>A0A1X7UZ26</accession>
<evidence type="ECO:0000256" key="1">
    <source>
        <dbReference type="SAM" id="MobiDB-lite"/>
    </source>
</evidence>
<dbReference type="AlphaFoldDB" id="A0A1X7UZ26"/>
<reference evidence="4" key="1">
    <citation type="submission" date="2017-05" db="UniProtKB">
        <authorList>
            <consortium name="EnsemblMetazoa"/>
        </authorList>
    </citation>
    <scope>IDENTIFICATION</scope>
</reference>
<dbReference type="InParanoid" id="A0A1X7UZ26"/>
<feature type="chain" id="PRO_5010855635" description="Kazal-like domain-containing protein" evidence="2">
    <location>
        <begin position="21"/>
        <end position="272"/>
    </location>
</feature>
<dbReference type="SUPFAM" id="SSF100895">
    <property type="entry name" value="Kazal-type serine protease inhibitors"/>
    <property type="match status" value="1"/>
</dbReference>
<proteinExistence type="predicted"/>
<dbReference type="EnsemblMetazoa" id="Aqu2.1.32961_001">
    <property type="protein sequence ID" value="Aqu2.1.32961_001"/>
    <property type="gene ID" value="Aqu2.1.32961"/>
</dbReference>
<sequence>MHLLFAAVTLASFLLGIIEAEVSPDPYSVKVDYGALLNSGVPKKDLCDYYAVKDKNCIKSSSLTAIPGCSNVSNATDLVLDTFSCCRVCPKQPRGICGGWLYKHGRCENGHECLHEILSRSDFIRKMGPDGQQDAPTGKCIPADARLACREKNCCERTMSSKTLTCGSDGHWYPNKCFLYKANCFRNISTPEITRIKKNTTGVCGPPPTAEELCPTRTIAACLTFFNENSPPIKLYYDTKTDKPACVTRSTNPDTAAAVKSPSTSPAPPEGA</sequence>
<name>A0A1X7UZ26_AMPQE</name>
<feature type="domain" description="Kazal-like" evidence="3">
    <location>
        <begin position="143"/>
        <end position="206"/>
    </location>
</feature>
<feature type="signal peptide" evidence="2">
    <location>
        <begin position="1"/>
        <end position="20"/>
    </location>
</feature>
<dbReference type="InterPro" id="IPR036058">
    <property type="entry name" value="Kazal_dom_sf"/>
</dbReference>
<feature type="region of interest" description="Disordered" evidence="1">
    <location>
        <begin position="248"/>
        <end position="272"/>
    </location>
</feature>
<protein>
    <recommendedName>
        <fullName evidence="3">Kazal-like domain-containing protein</fullName>
    </recommendedName>
</protein>
<keyword evidence="2" id="KW-0732">Signal</keyword>
<evidence type="ECO:0000313" key="4">
    <source>
        <dbReference type="EnsemblMetazoa" id="Aqu2.1.32961_001"/>
    </source>
</evidence>
<dbReference type="InterPro" id="IPR002350">
    <property type="entry name" value="Kazal_dom"/>
</dbReference>
<evidence type="ECO:0000259" key="3">
    <source>
        <dbReference type="PROSITE" id="PS51465"/>
    </source>
</evidence>
<dbReference type="PROSITE" id="PS51465">
    <property type="entry name" value="KAZAL_2"/>
    <property type="match status" value="1"/>
</dbReference>